<sequence length="36" mass="3949">MASNEAQEVSEIDGNFLRAQEWVCASCGFVRLLMSG</sequence>
<dbReference type="AlphaFoldDB" id="A0A222EC57"/>
<proteinExistence type="predicted"/>
<name>A0A222EC57_9RHOB</name>
<dbReference type="EMBL" id="CP022543">
    <property type="protein sequence ID" value="ASP23732.1"/>
    <property type="molecule type" value="Genomic_DNA"/>
</dbReference>
<evidence type="ECO:0000313" key="1">
    <source>
        <dbReference type="EMBL" id="ASP23732.1"/>
    </source>
</evidence>
<reference evidence="1 2" key="1">
    <citation type="submission" date="2017-07" db="EMBL/GenBank/DDBJ databases">
        <title>Genome Sequence of Antarctobacter heliothermus Strain SMS3 Isolated from a culture of the Diatom Skeletonema marinoi.</title>
        <authorList>
            <person name="Topel M."/>
            <person name="Pinder M.I.M."/>
            <person name="Johansson O.N."/>
            <person name="Kourtchenko O."/>
            <person name="Godhe A."/>
            <person name="Clarke A.K."/>
        </authorList>
    </citation>
    <scope>NUCLEOTIDE SEQUENCE [LARGE SCALE GENOMIC DNA]</scope>
    <source>
        <strain evidence="1 2">SMS3</strain>
        <plasmid evidence="2">Plasmid psms3-3</plasmid>
    </source>
</reference>
<geneLocation type="plasmid" evidence="2">
    <name>psms3-3</name>
</geneLocation>
<dbReference type="Proteomes" id="UP000203589">
    <property type="component" value="Plasmid pSMS3-3"/>
</dbReference>
<organism evidence="1 2">
    <name type="scientific">Antarctobacter heliothermus</name>
    <dbReference type="NCBI Taxonomy" id="74033"/>
    <lineage>
        <taxon>Bacteria</taxon>
        <taxon>Pseudomonadati</taxon>
        <taxon>Pseudomonadota</taxon>
        <taxon>Alphaproteobacteria</taxon>
        <taxon>Rhodobacterales</taxon>
        <taxon>Roseobacteraceae</taxon>
        <taxon>Antarctobacter</taxon>
    </lineage>
</organism>
<accession>A0A222EC57</accession>
<gene>
    <name evidence="1" type="ORF">ANTHELSMS3_04633</name>
</gene>
<evidence type="ECO:0000313" key="2">
    <source>
        <dbReference type="Proteomes" id="UP000203589"/>
    </source>
</evidence>
<keyword evidence="1" id="KW-0614">Plasmid</keyword>
<dbReference type="KEGG" id="aht:ANTHELSMS3_04633"/>
<protein>
    <submittedName>
        <fullName evidence="1">Uncharacterized protein</fullName>
    </submittedName>
</protein>
<keyword evidence="2" id="KW-1185">Reference proteome</keyword>